<dbReference type="GeneID" id="36324076"/>
<evidence type="ECO:0000313" key="3">
    <source>
        <dbReference type="Proteomes" id="UP000194127"/>
    </source>
</evidence>
<keyword evidence="1" id="KW-0812">Transmembrane</keyword>
<dbReference type="Proteomes" id="UP000194127">
    <property type="component" value="Unassembled WGS sequence"/>
</dbReference>
<keyword evidence="3" id="KW-1185">Reference proteome</keyword>
<feature type="transmembrane region" description="Helical" evidence="1">
    <location>
        <begin position="15"/>
        <end position="38"/>
    </location>
</feature>
<organism evidence="2 3">
    <name type="scientific">Postia placenta MAD-698-R-SB12</name>
    <dbReference type="NCBI Taxonomy" id="670580"/>
    <lineage>
        <taxon>Eukaryota</taxon>
        <taxon>Fungi</taxon>
        <taxon>Dikarya</taxon>
        <taxon>Basidiomycota</taxon>
        <taxon>Agaricomycotina</taxon>
        <taxon>Agaricomycetes</taxon>
        <taxon>Polyporales</taxon>
        <taxon>Adustoporiaceae</taxon>
        <taxon>Rhodonia</taxon>
    </lineage>
</organism>
<dbReference type="RefSeq" id="XP_024338204.1">
    <property type="nucleotide sequence ID" value="XM_024479126.1"/>
</dbReference>
<name>A0A1X6MYT3_9APHY</name>
<dbReference type="AlphaFoldDB" id="A0A1X6MYT3"/>
<proteinExistence type="predicted"/>
<keyword evidence="1" id="KW-0472">Membrane</keyword>
<evidence type="ECO:0000313" key="2">
    <source>
        <dbReference type="EMBL" id="OSX61410.1"/>
    </source>
</evidence>
<evidence type="ECO:0000256" key="1">
    <source>
        <dbReference type="SAM" id="Phobius"/>
    </source>
</evidence>
<protein>
    <submittedName>
        <fullName evidence="2">Uncharacterized protein</fullName>
    </submittedName>
</protein>
<accession>A0A1X6MYT3</accession>
<keyword evidence="1" id="KW-1133">Transmembrane helix</keyword>
<gene>
    <name evidence="2" type="ORF">POSPLADRAFT_1046811</name>
</gene>
<dbReference type="OrthoDB" id="2756378at2759"/>
<reference evidence="2 3" key="1">
    <citation type="submission" date="2017-04" db="EMBL/GenBank/DDBJ databases">
        <title>Genome Sequence of the Model Brown-Rot Fungus Postia placenta SB12.</title>
        <authorList>
            <consortium name="DOE Joint Genome Institute"/>
            <person name="Gaskell J."/>
            <person name="Kersten P."/>
            <person name="Larrondo L.F."/>
            <person name="Canessa P."/>
            <person name="Martinez D."/>
            <person name="Hibbett D."/>
            <person name="Schmoll M."/>
            <person name="Kubicek C.P."/>
            <person name="Martinez A.T."/>
            <person name="Yadav J."/>
            <person name="Master E."/>
            <person name="Magnuson J.K."/>
            <person name="James T."/>
            <person name="Yaver D."/>
            <person name="Berka R."/>
            <person name="Labutti K."/>
            <person name="Lipzen A."/>
            <person name="Aerts A."/>
            <person name="Barry K."/>
            <person name="Henrissat B."/>
            <person name="Blanchette R."/>
            <person name="Grigoriev I."/>
            <person name="Cullen D."/>
        </authorList>
    </citation>
    <scope>NUCLEOTIDE SEQUENCE [LARGE SCALE GENOMIC DNA]</scope>
    <source>
        <strain evidence="2 3">MAD-698-R-SB12</strain>
    </source>
</reference>
<dbReference type="EMBL" id="KZ110598">
    <property type="protein sequence ID" value="OSX61410.1"/>
    <property type="molecule type" value="Genomic_DNA"/>
</dbReference>
<sequence>MTVVELDLNGQIGCFFIGIILSVVLYGCTFSQVIYYFYHYTQDRKQLKFVGPMCKNNNSWHTDLGYSLTILHTFPGSCFHIKNIGYHLVLPWYY</sequence>